<dbReference type="CDD" id="cd02241">
    <property type="entry name" value="cupin_OxOx"/>
    <property type="match status" value="1"/>
</dbReference>
<sequence>MRSTIAASLLFAAAAVAAPTPNSKISSQPRDWDAENRSIDDVLPPIVPVNTRAANQELITQLLTVPTQRERANILNLPGDYVFDFNDREVPGAESEGKGGFSTSATARTFPALIGNGAAMTLGFLGPCGMNTAHVHNRATELNVVVKGRLVTNFVIENGVEPIANTMGLYQMSVFPQGAIHQEFNPDCEDTVFVAGFNDPDPGVEQVAQAFFNLNPDVVSATLGGFASLDGKDIESFREFIPANVALGIDACLKKCGIQRNAKRDDFFLN</sequence>
<evidence type="ECO:0000256" key="2">
    <source>
        <dbReference type="ARBA" id="ARBA00007456"/>
    </source>
</evidence>
<evidence type="ECO:0000256" key="1">
    <source>
        <dbReference type="ARBA" id="ARBA00004613"/>
    </source>
</evidence>
<evidence type="ECO:0000256" key="3">
    <source>
        <dbReference type="ARBA" id="ARBA00022525"/>
    </source>
</evidence>
<evidence type="ECO:0000259" key="7">
    <source>
        <dbReference type="SMART" id="SM00835"/>
    </source>
</evidence>
<accession>A0A4V1XAA1</accession>
<gene>
    <name evidence="8" type="ORF">DL764_005979</name>
</gene>
<evidence type="ECO:0000313" key="8">
    <source>
        <dbReference type="EMBL" id="RYP02029.1"/>
    </source>
</evidence>
<keyword evidence="3" id="KW-0964">Secreted</keyword>
<dbReference type="AlphaFoldDB" id="A0A4V1XAA1"/>
<dbReference type="Pfam" id="PF00190">
    <property type="entry name" value="Cupin_1"/>
    <property type="match status" value="1"/>
</dbReference>
<dbReference type="PANTHER" id="PTHR31238">
    <property type="entry name" value="GERMIN-LIKE PROTEIN SUBFAMILY 3 MEMBER 3"/>
    <property type="match status" value="1"/>
</dbReference>
<dbReference type="OrthoDB" id="1921208at2759"/>
<dbReference type="Proteomes" id="UP000293360">
    <property type="component" value="Unassembled WGS sequence"/>
</dbReference>
<dbReference type="InterPro" id="IPR014710">
    <property type="entry name" value="RmlC-like_jellyroll"/>
</dbReference>
<reference evidence="8 9" key="1">
    <citation type="submission" date="2018-06" db="EMBL/GenBank/DDBJ databases">
        <title>Complete Genomes of Monosporascus.</title>
        <authorList>
            <person name="Robinson A.J."/>
            <person name="Natvig D.O."/>
        </authorList>
    </citation>
    <scope>NUCLEOTIDE SEQUENCE [LARGE SCALE GENOMIC DNA]</scope>
    <source>
        <strain evidence="8 9">CBS 110550</strain>
    </source>
</reference>
<keyword evidence="9" id="KW-1185">Reference proteome</keyword>
<dbReference type="InterPro" id="IPR006045">
    <property type="entry name" value="Cupin_1"/>
</dbReference>
<evidence type="ECO:0000256" key="6">
    <source>
        <dbReference type="SAM" id="SignalP"/>
    </source>
</evidence>
<keyword evidence="6" id="KW-0732">Signal</keyword>
<protein>
    <recommendedName>
        <fullName evidence="7">Cupin type-1 domain-containing protein</fullName>
    </recommendedName>
</protein>
<evidence type="ECO:0000256" key="4">
    <source>
        <dbReference type="ARBA" id="ARBA00022723"/>
    </source>
</evidence>
<comment type="similarity">
    <text evidence="2">Belongs to the germin family.</text>
</comment>
<keyword evidence="5" id="KW-0464">Manganese</keyword>
<dbReference type="SUPFAM" id="SSF51182">
    <property type="entry name" value="RmlC-like cupins"/>
    <property type="match status" value="1"/>
</dbReference>
<feature type="signal peptide" evidence="6">
    <location>
        <begin position="1"/>
        <end position="17"/>
    </location>
</feature>
<feature type="domain" description="Cupin type-1" evidence="7">
    <location>
        <begin position="83"/>
        <end position="235"/>
    </location>
</feature>
<evidence type="ECO:0000313" key="9">
    <source>
        <dbReference type="Proteomes" id="UP000293360"/>
    </source>
</evidence>
<dbReference type="InterPro" id="IPR001929">
    <property type="entry name" value="Germin"/>
</dbReference>
<dbReference type="SMART" id="SM00835">
    <property type="entry name" value="Cupin_1"/>
    <property type="match status" value="1"/>
</dbReference>
<dbReference type="GO" id="GO:0005576">
    <property type="term" value="C:extracellular region"/>
    <property type="evidence" value="ECO:0007669"/>
    <property type="project" value="UniProtKB-SubCell"/>
</dbReference>
<dbReference type="STRING" id="155417.A0A4V1XAA1"/>
<comment type="subcellular location">
    <subcellularLocation>
        <location evidence="1">Secreted</location>
    </subcellularLocation>
</comment>
<feature type="chain" id="PRO_5020235154" description="Cupin type-1 domain-containing protein" evidence="6">
    <location>
        <begin position="18"/>
        <end position="270"/>
    </location>
</feature>
<name>A0A4V1XAA1_9PEZI</name>
<dbReference type="GO" id="GO:0030145">
    <property type="term" value="F:manganese ion binding"/>
    <property type="evidence" value="ECO:0007669"/>
    <property type="project" value="InterPro"/>
</dbReference>
<dbReference type="PRINTS" id="PR00325">
    <property type="entry name" value="GERMIN"/>
</dbReference>
<organism evidence="8 9">
    <name type="scientific">Monosporascus ibericus</name>
    <dbReference type="NCBI Taxonomy" id="155417"/>
    <lineage>
        <taxon>Eukaryota</taxon>
        <taxon>Fungi</taxon>
        <taxon>Dikarya</taxon>
        <taxon>Ascomycota</taxon>
        <taxon>Pezizomycotina</taxon>
        <taxon>Sordariomycetes</taxon>
        <taxon>Xylariomycetidae</taxon>
        <taxon>Xylariales</taxon>
        <taxon>Xylariales incertae sedis</taxon>
        <taxon>Monosporascus</taxon>
    </lineage>
</organism>
<evidence type="ECO:0000256" key="5">
    <source>
        <dbReference type="ARBA" id="ARBA00023211"/>
    </source>
</evidence>
<proteinExistence type="inferred from homology"/>
<dbReference type="EMBL" id="QJNU01000332">
    <property type="protein sequence ID" value="RYP02029.1"/>
    <property type="molecule type" value="Genomic_DNA"/>
</dbReference>
<dbReference type="InterPro" id="IPR011051">
    <property type="entry name" value="RmlC_Cupin_sf"/>
</dbReference>
<dbReference type="Gene3D" id="2.60.120.10">
    <property type="entry name" value="Jelly Rolls"/>
    <property type="match status" value="1"/>
</dbReference>
<comment type="caution">
    <text evidence="8">The sequence shown here is derived from an EMBL/GenBank/DDBJ whole genome shotgun (WGS) entry which is preliminary data.</text>
</comment>
<keyword evidence="4" id="KW-0479">Metal-binding</keyword>